<reference evidence="1 2" key="1">
    <citation type="submission" date="2021-06" db="EMBL/GenBank/DDBJ databases">
        <title>Caerostris darwini draft genome.</title>
        <authorList>
            <person name="Kono N."/>
            <person name="Arakawa K."/>
        </authorList>
    </citation>
    <scope>NUCLEOTIDE SEQUENCE [LARGE SCALE GENOMIC DNA]</scope>
</reference>
<comment type="caution">
    <text evidence="1">The sequence shown here is derived from an EMBL/GenBank/DDBJ whole genome shotgun (WGS) entry which is preliminary data.</text>
</comment>
<protein>
    <submittedName>
        <fullName evidence="1">Uncharacterized protein</fullName>
    </submittedName>
</protein>
<accession>A0AAV4RX93</accession>
<sequence>MRFSSTFPVLLEHFALRVDISSSPGPERCLANDRPPGPVHKYLDKIVNSASYPHFMIGLASQNPRSREIFGIKLIRRNNSGEVFIFFLLFPLGSAVLGA</sequence>
<dbReference type="Proteomes" id="UP001054837">
    <property type="component" value="Unassembled WGS sequence"/>
</dbReference>
<gene>
    <name evidence="1" type="ORF">CDAR_401601</name>
</gene>
<evidence type="ECO:0000313" key="2">
    <source>
        <dbReference type="Proteomes" id="UP001054837"/>
    </source>
</evidence>
<organism evidence="1 2">
    <name type="scientific">Caerostris darwini</name>
    <dbReference type="NCBI Taxonomy" id="1538125"/>
    <lineage>
        <taxon>Eukaryota</taxon>
        <taxon>Metazoa</taxon>
        <taxon>Ecdysozoa</taxon>
        <taxon>Arthropoda</taxon>
        <taxon>Chelicerata</taxon>
        <taxon>Arachnida</taxon>
        <taxon>Araneae</taxon>
        <taxon>Araneomorphae</taxon>
        <taxon>Entelegynae</taxon>
        <taxon>Araneoidea</taxon>
        <taxon>Araneidae</taxon>
        <taxon>Caerostris</taxon>
    </lineage>
</organism>
<dbReference type="EMBL" id="BPLQ01006728">
    <property type="protein sequence ID" value="GIY24717.1"/>
    <property type="molecule type" value="Genomic_DNA"/>
</dbReference>
<evidence type="ECO:0000313" key="1">
    <source>
        <dbReference type="EMBL" id="GIY24717.1"/>
    </source>
</evidence>
<name>A0AAV4RX93_9ARAC</name>
<proteinExistence type="predicted"/>
<dbReference type="AlphaFoldDB" id="A0AAV4RX93"/>
<keyword evidence="2" id="KW-1185">Reference proteome</keyword>